<evidence type="ECO:0000313" key="1">
    <source>
        <dbReference type="EMBL" id="MPC28389.1"/>
    </source>
</evidence>
<dbReference type="EMBL" id="VSRR010001904">
    <property type="protein sequence ID" value="MPC28389.1"/>
    <property type="molecule type" value="Genomic_DNA"/>
</dbReference>
<accession>A0A5B7E4N8</accession>
<gene>
    <name evidence="1" type="ORF">E2C01_021592</name>
</gene>
<evidence type="ECO:0000313" key="2">
    <source>
        <dbReference type="Proteomes" id="UP000324222"/>
    </source>
</evidence>
<sequence>MKNSFCKPHRALVSEYLNLLNNSVQYFPVSDWARVESPVPLSYESFDLGHHSRDIRWLHCDALCWEAAVEGFRGVGDDIISFGVDILQVQYLGPRGCHVRQKEEGQTAPHMRHFHVLVFPYLHLPVPPGTRSHCLDGMYYTLTASRSTDLPNVEVVLAFRLS</sequence>
<name>A0A5B7E4N8_PORTR</name>
<organism evidence="1 2">
    <name type="scientific">Portunus trituberculatus</name>
    <name type="common">Swimming crab</name>
    <name type="synonym">Neptunus trituberculatus</name>
    <dbReference type="NCBI Taxonomy" id="210409"/>
    <lineage>
        <taxon>Eukaryota</taxon>
        <taxon>Metazoa</taxon>
        <taxon>Ecdysozoa</taxon>
        <taxon>Arthropoda</taxon>
        <taxon>Crustacea</taxon>
        <taxon>Multicrustacea</taxon>
        <taxon>Malacostraca</taxon>
        <taxon>Eumalacostraca</taxon>
        <taxon>Eucarida</taxon>
        <taxon>Decapoda</taxon>
        <taxon>Pleocyemata</taxon>
        <taxon>Brachyura</taxon>
        <taxon>Eubrachyura</taxon>
        <taxon>Portunoidea</taxon>
        <taxon>Portunidae</taxon>
        <taxon>Portuninae</taxon>
        <taxon>Portunus</taxon>
    </lineage>
</organism>
<dbReference type="AlphaFoldDB" id="A0A5B7E4N8"/>
<protein>
    <submittedName>
        <fullName evidence="1">Uncharacterized protein</fullName>
    </submittedName>
</protein>
<comment type="caution">
    <text evidence="1">The sequence shown here is derived from an EMBL/GenBank/DDBJ whole genome shotgun (WGS) entry which is preliminary data.</text>
</comment>
<keyword evidence="2" id="KW-1185">Reference proteome</keyword>
<reference evidence="1 2" key="1">
    <citation type="submission" date="2019-05" db="EMBL/GenBank/DDBJ databases">
        <title>Another draft genome of Portunus trituberculatus and its Hox gene families provides insights of decapod evolution.</title>
        <authorList>
            <person name="Jeong J.-H."/>
            <person name="Song I."/>
            <person name="Kim S."/>
            <person name="Choi T."/>
            <person name="Kim D."/>
            <person name="Ryu S."/>
            <person name="Kim W."/>
        </authorList>
    </citation>
    <scope>NUCLEOTIDE SEQUENCE [LARGE SCALE GENOMIC DNA]</scope>
    <source>
        <tissue evidence="1">Muscle</tissue>
    </source>
</reference>
<proteinExistence type="predicted"/>
<dbReference type="Proteomes" id="UP000324222">
    <property type="component" value="Unassembled WGS sequence"/>
</dbReference>